<keyword evidence="2" id="KW-1185">Reference proteome</keyword>
<protein>
    <submittedName>
        <fullName evidence="1">Uncharacterized protein</fullName>
    </submittedName>
</protein>
<evidence type="ECO:0000313" key="2">
    <source>
        <dbReference type="Proteomes" id="UP001198200"/>
    </source>
</evidence>
<dbReference type="AlphaFoldDB" id="A0AAE3E0W8"/>
<organism evidence="1 2">
    <name type="scientific">Anthropogastromicrobium aceti</name>
    <dbReference type="NCBI Taxonomy" id="2981768"/>
    <lineage>
        <taxon>Bacteria</taxon>
        <taxon>Bacillati</taxon>
        <taxon>Bacillota</taxon>
        <taxon>Clostridia</taxon>
        <taxon>Lachnospirales</taxon>
        <taxon>Lachnospiraceae</taxon>
        <taxon>Anthropogastromicrobium</taxon>
    </lineage>
</organism>
<dbReference type="Proteomes" id="UP001198200">
    <property type="component" value="Unassembled WGS sequence"/>
</dbReference>
<dbReference type="EMBL" id="JAJEQN010000001">
    <property type="protein sequence ID" value="MCC2220173.1"/>
    <property type="molecule type" value="Genomic_DNA"/>
</dbReference>
<evidence type="ECO:0000313" key="1">
    <source>
        <dbReference type="EMBL" id="MCC2220173.1"/>
    </source>
</evidence>
<sequence>MTVNAGAGQEGGTPFTQVGVRELRRLGILTMVIPTGCAVGAEVVQGILTGFIKL</sequence>
<name>A0AAE3E0W8_9FIRM</name>
<accession>A0AAE3E0W8</accession>
<proteinExistence type="predicted"/>
<dbReference type="RefSeq" id="WP_308730855.1">
    <property type="nucleotide sequence ID" value="NZ_JAJEQN010000001.1"/>
</dbReference>
<comment type="caution">
    <text evidence="1">The sequence shown here is derived from an EMBL/GenBank/DDBJ whole genome shotgun (WGS) entry which is preliminary data.</text>
</comment>
<gene>
    <name evidence="1" type="ORF">LKD48_00730</name>
</gene>
<reference evidence="1 2" key="1">
    <citation type="submission" date="2021-10" db="EMBL/GenBank/DDBJ databases">
        <title>Anaerobic single-cell dispensing facilitates the cultivation of human gut bacteria.</title>
        <authorList>
            <person name="Afrizal A."/>
        </authorList>
    </citation>
    <scope>NUCLEOTIDE SEQUENCE [LARGE SCALE GENOMIC DNA]</scope>
    <source>
        <strain evidence="1 2">CLA-AA-H224</strain>
    </source>
</reference>